<dbReference type="InterPro" id="IPR012677">
    <property type="entry name" value="Nucleotide-bd_a/b_plait_sf"/>
</dbReference>
<feature type="domain" description="RRM" evidence="3">
    <location>
        <begin position="247"/>
        <end position="323"/>
    </location>
</feature>
<feature type="region of interest" description="Disordered" evidence="2">
    <location>
        <begin position="104"/>
        <end position="246"/>
    </location>
</feature>
<evidence type="ECO:0000313" key="4">
    <source>
        <dbReference type="EMBL" id="CAK0894481.1"/>
    </source>
</evidence>
<dbReference type="Proteomes" id="UP001189429">
    <property type="component" value="Unassembled WGS sequence"/>
</dbReference>
<dbReference type="InterPro" id="IPR050907">
    <property type="entry name" value="SRSF"/>
</dbReference>
<keyword evidence="1" id="KW-0694">RNA-binding</keyword>
<organism evidence="4 5">
    <name type="scientific">Prorocentrum cordatum</name>
    <dbReference type="NCBI Taxonomy" id="2364126"/>
    <lineage>
        <taxon>Eukaryota</taxon>
        <taxon>Sar</taxon>
        <taxon>Alveolata</taxon>
        <taxon>Dinophyceae</taxon>
        <taxon>Prorocentrales</taxon>
        <taxon>Prorocentraceae</taxon>
        <taxon>Prorocentrum</taxon>
    </lineage>
</organism>
<name>A0ABN9X8T1_9DINO</name>
<reference evidence="4" key="1">
    <citation type="submission" date="2023-10" db="EMBL/GenBank/DDBJ databases">
        <authorList>
            <person name="Chen Y."/>
            <person name="Shah S."/>
            <person name="Dougan E. K."/>
            <person name="Thang M."/>
            <person name="Chan C."/>
        </authorList>
    </citation>
    <scope>NUCLEOTIDE SEQUENCE [LARGE SCALE GENOMIC DNA]</scope>
</reference>
<feature type="compositionally biased region" description="Basic and acidic residues" evidence="2">
    <location>
        <begin position="187"/>
        <end position="197"/>
    </location>
</feature>
<dbReference type="PROSITE" id="PS50102">
    <property type="entry name" value="RRM"/>
    <property type="match status" value="2"/>
</dbReference>
<comment type="caution">
    <text evidence="4">The sequence shown here is derived from an EMBL/GenBank/DDBJ whole genome shotgun (WGS) entry which is preliminary data.</text>
</comment>
<proteinExistence type="predicted"/>
<evidence type="ECO:0000259" key="3">
    <source>
        <dbReference type="PROSITE" id="PS50102"/>
    </source>
</evidence>
<dbReference type="InterPro" id="IPR035979">
    <property type="entry name" value="RBD_domain_sf"/>
</dbReference>
<evidence type="ECO:0000256" key="1">
    <source>
        <dbReference type="PROSITE-ProRule" id="PRU00176"/>
    </source>
</evidence>
<dbReference type="EMBL" id="CAUYUJ010019904">
    <property type="protein sequence ID" value="CAK0894481.1"/>
    <property type="molecule type" value="Genomic_DNA"/>
</dbReference>
<dbReference type="CDD" id="cd00590">
    <property type="entry name" value="RRM_SF"/>
    <property type="match status" value="1"/>
</dbReference>
<feature type="compositionally biased region" description="Basic and acidic residues" evidence="2">
    <location>
        <begin position="214"/>
        <end position="237"/>
    </location>
</feature>
<dbReference type="SMART" id="SM00360">
    <property type="entry name" value="RRM"/>
    <property type="match status" value="2"/>
</dbReference>
<dbReference type="Gene3D" id="3.30.70.330">
    <property type="match status" value="2"/>
</dbReference>
<dbReference type="PANTHER" id="PTHR23147">
    <property type="entry name" value="SERINE/ARGININE RICH SPLICING FACTOR"/>
    <property type="match status" value="1"/>
</dbReference>
<evidence type="ECO:0000256" key="2">
    <source>
        <dbReference type="SAM" id="MobiDB-lite"/>
    </source>
</evidence>
<feature type="domain" description="RRM" evidence="3">
    <location>
        <begin position="15"/>
        <end position="93"/>
    </location>
</feature>
<accession>A0ABN9X8T1</accession>
<gene>
    <name evidence="4" type="ORF">PCOR1329_LOCUS73520</name>
</gene>
<dbReference type="Pfam" id="PF00076">
    <property type="entry name" value="RRM_1"/>
    <property type="match status" value="2"/>
</dbReference>
<keyword evidence="5" id="KW-1185">Reference proteome</keyword>
<feature type="compositionally biased region" description="Basic residues" evidence="2">
    <location>
        <begin position="113"/>
        <end position="125"/>
    </location>
</feature>
<sequence>MASEAAQKAEHEIKSRVWVGGLPEKVTEAEVRAKFERYGQIAWVRIRNSARDVYAFIQFREAKEARLAVYEMDQSSDFGTGKGGVMKVSMAKPTEAEAQIMKIAGRWSESPRRIKSKASRTRQRCRSPSCSRSRSRSRSGSESRRSSSWKEGLSVSPRRADGGRAQPGARDWRDSTKGRRSNGQDWRPGKGDREGRGKAAAPARDCSRSLPRMPRREAGKPRAPVRESGKGGEGKGKQREHRGKKALRVRVENMPPDFTDQELRDLGSGFGRLVHARIWSYQGRTFANLMYDDPEEAMKAFCGLHDRKVDGWSEALKVQIPCPHCDAMMLE</sequence>
<evidence type="ECO:0000313" key="5">
    <source>
        <dbReference type="Proteomes" id="UP001189429"/>
    </source>
</evidence>
<dbReference type="SUPFAM" id="SSF54928">
    <property type="entry name" value="RNA-binding domain, RBD"/>
    <property type="match status" value="1"/>
</dbReference>
<dbReference type="InterPro" id="IPR000504">
    <property type="entry name" value="RRM_dom"/>
</dbReference>
<protein>
    <recommendedName>
        <fullName evidence="3">RRM domain-containing protein</fullName>
    </recommendedName>
</protein>